<reference evidence="2 3" key="1">
    <citation type="submission" date="2020-03" db="EMBL/GenBank/DDBJ databases">
        <title>Complete genome sequence of Shewanella sp.</title>
        <authorList>
            <person name="Kim Y.-S."/>
            <person name="Kim S.-J."/>
            <person name="Jung H.-K."/>
            <person name="Kim K.-H."/>
        </authorList>
    </citation>
    <scope>NUCLEOTIDE SEQUENCE [LARGE SCALE GENOMIC DNA]</scope>
    <source>
        <strain evidence="2 3">PN3F2</strain>
    </source>
</reference>
<dbReference type="GO" id="GO:0003824">
    <property type="term" value="F:catalytic activity"/>
    <property type="evidence" value="ECO:0007669"/>
    <property type="project" value="UniProtKB-ARBA"/>
</dbReference>
<dbReference type="PANTHER" id="PTHR11941:SF54">
    <property type="entry name" value="ENOYL-COA HYDRATASE, MITOCHONDRIAL"/>
    <property type="match status" value="1"/>
</dbReference>
<dbReference type="Gene3D" id="3.90.226.10">
    <property type="entry name" value="2-enoyl-CoA Hydratase, Chain A, domain 1"/>
    <property type="match status" value="1"/>
</dbReference>
<sequence length="230" mass="24945">MELIKVSIDNNIHVISLNNGKVNAISPEVIQQMNTALDKAEQDKAVVILTGQTGIFSGGYDLKTMKKSSDDAIALVTAGSKLSRRMLAFPTPIIGACSGHAIAKGGFLLLSCDYRIGCEGNFKIGLNEVAIGMTMHQAGIEIARNRIPRNYLTRSVIMAELYSPEAAVSAGFLDQVVPAEHLMDTAQAVAKHLQTLHFKSHHATKLKERQAILASLDDAIELDTKINFKF</sequence>
<dbReference type="PANTHER" id="PTHR11941">
    <property type="entry name" value="ENOYL-COA HYDRATASE-RELATED"/>
    <property type="match status" value="1"/>
</dbReference>
<dbReference type="RefSeq" id="WP_167677510.1">
    <property type="nucleotide sequence ID" value="NZ_CP050313.1"/>
</dbReference>
<name>A0A6G9QJ57_9GAMM</name>
<dbReference type="Proteomes" id="UP000502608">
    <property type="component" value="Chromosome"/>
</dbReference>
<gene>
    <name evidence="2" type="ORF">HBH39_08915</name>
</gene>
<dbReference type="NCBIfam" id="NF004858">
    <property type="entry name" value="PRK06213.1"/>
    <property type="match status" value="1"/>
</dbReference>
<evidence type="ECO:0000313" key="3">
    <source>
        <dbReference type="Proteomes" id="UP000502608"/>
    </source>
</evidence>
<dbReference type="Pfam" id="PF00378">
    <property type="entry name" value="ECH_1"/>
    <property type="match status" value="1"/>
</dbReference>
<keyword evidence="3" id="KW-1185">Reference proteome</keyword>
<organism evidence="2 3">
    <name type="scientific">Shewanella aestuarii</name>
    <dbReference type="NCBI Taxonomy" id="1028752"/>
    <lineage>
        <taxon>Bacteria</taxon>
        <taxon>Pseudomonadati</taxon>
        <taxon>Pseudomonadota</taxon>
        <taxon>Gammaproteobacteria</taxon>
        <taxon>Alteromonadales</taxon>
        <taxon>Shewanellaceae</taxon>
        <taxon>Shewanella</taxon>
    </lineage>
</organism>
<dbReference type="AlphaFoldDB" id="A0A6G9QJ57"/>
<evidence type="ECO:0000256" key="1">
    <source>
        <dbReference type="ARBA" id="ARBA00005254"/>
    </source>
</evidence>
<dbReference type="CDD" id="cd06558">
    <property type="entry name" value="crotonase-like"/>
    <property type="match status" value="1"/>
</dbReference>
<dbReference type="GO" id="GO:0006635">
    <property type="term" value="P:fatty acid beta-oxidation"/>
    <property type="evidence" value="ECO:0007669"/>
    <property type="project" value="TreeGrafter"/>
</dbReference>
<dbReference type="InterPro" id="IPR001753">
    <property type="entry name" value="Enoyl-CoA_hydra/iso"/>
</dbReference>
<protein>
    <submittedName>
        <fullName evidence="2">Crotonase/enoyl-CoA hydratase family protein</fullName>
    </submittedName>
</protein>
<dbReference type="EMBL" id="CP050313">
    <property type="protein sequence ID" value="QIR14594.1"/>
    <property type="molecule type" value="Genomic_DNA"/>
</dbReference>
<evidence type="ECO:0000313" key="2">
    <source>
        <dbReference type="EMBL" id="QIR14594.1"/>
    </source>
</evidence>
<comment type="similarity">
    <text evidence="1">Belongs to the enoyl-CoA hydratase/isomerase family.</text>
</comment>
<dbReference type="KEGG" id="saes:HBH39_08915"/>
<accession>A0A6G9QJ57</accession>
<dbReference type="SUPFAM" id="SSF52096">
    <property type="entry name" value="ClpP/crotonase"/>
    <property type="match status" value="1"/>
</dbReference>
<dbReference type="InterPro" id="IPR029045">
    <property type="entry name" value="ClpP/crotonase-like_dom_sf"/>
</dbReference>
<proteinExistence type="inferred from homology"/>